<dbReference type="AlphaFoldDB" id="E6U5P5"/>
<dbReference type="STRING" id="663278.Ethha_1260"/>
<dbReference type="eggNOG" id="COG2378">
    <property type="taxonomic scope" value="Bacteria"/>
</dbReference>
<proteinExistence type="predicted"/>
<reference evidence="1 2" key="1">
    <citation type="submission" date="2010-12" db="EMBL/GenBank/DDBJ databases">
        <title>Complete sequence of Ethanoligenens harbinense YUAN-3.</title>
        <authorList>
            <person name="Lucas S."/>
            <person name="Copeland A."/>
            <person name="Lapidus A."/>
            <person name="Cheng J.-F."/>
            <person name="Bruce D."/>
            <person name="Goodwin L."/>
            <person name="Pitluck S."/>
            <person name="Chertkov O."/>
            <person name="Misra M."/>
            <person name="Detter J.C."/>
            <person name="Han C."/>
            <person name="Tapia R."/>
            <person name="Land M."/>
            <person name="Hauser L."/>
            <person name="Jeffries C."/>
            <person name="Kyrpides N."/>
            <person name="Ivanova N."/>
            <person name="Mikhailova N."/>
            <person name="Wang A."/>
            <person name="Mouttaki H."/>
            <person name="He Z."/>
            <person name="Zhou J."/>
            <person name="Hemme C.L."/>
            <person name="Woyke T."/>
        </authorList>
    </citation>
    <scope>NUCLEOTIDE SEQUENCE [LARGE SCALE GENOMIC DNA]</scope>
    <source>
        <strain evidence="2">DSM 18485 / JCM 12961 / CGMCC 1.5033 / YUAN-3</strain>
    </source>
</reference>
<dbReference type="HOGENOM" id="CLU_054548_0_0_9"/>
<keyword evidence="2" id="KW-1185">Reference proteome</keyword>
<dbReference type="RefSeq" id="WP_013485160.1">
    <property type="nucleotide sequence ID" value="NC_014828.1"/>
</dbReference>
<organism evidence="1 2">
    <name type="scientific">Ethanoligenens harbinense (strain DSM 18485 / JCM 12961 / CGMCC 1.5033 / YUAN-3)</name>
    <dbReference type="NCBI Taxonomy" id="663278"/>
    <lineage>
        <taxon>Bacteria</taxon>
        <taxon>Bacillati</taxon>
        <taxon>Bacillota</taxon>
        <taxon>Clostridia</taxon>
        <taxon>Eubacteriales</taxon>
        <taxon>Oscillospiraceae</taxon>
        <taxon>Ethanoligenens</taxon>
    </lineage>
</organism>
<dbReference type="EMBL" id="CP002400">
    <property type="protein sequence ID" value="ADU26804.1"/>
    <property type="molecule type" value="Genomic_DNA"/>
</dbReference>
<sequence>MPYNELVKNFSRIRDYMREFFVYGFKSREEVGIKSARSYDNERRRIESWLCEYMSFHQDANGKNMFISVDSRRVPHNPLYQAWKAKSFTKNDITLHFWLMDILSPDKLISLTGIMDMIDRDYLPLFEHADPIDESTIRKKLKEYVDLGLIAAEKQGKQLAYRLPYDAVDYGIWRDAVCFFAETDPLGVIGSYLRDKFDALPEYYTFKHNYLLFAPDSGVMLDLLTAIHNHRCIELELYPNKRRTVLPLKIYISTQSGRQYAACCGIHGKRFFFLRLDSIKTVKPLTITEDYSVDSARFTEFQKHLWGVSTGQNEQTEHIEMTLKIGADEDYIAKRVEREKRCGSVTQINATCWRYAADVYDAQEMLPWVRTFIGRIQSLTCSNRAVEERFHRDLAAMTDLYKGNGGEGNAV</sequence>
<accession>E6U5P5</accession>
<protein>
    <submittedName>
        <fullName evidence="1">Uncharacterized protein</fullName>
    </submittedName>
</protein>
<evidence type="ECO:0000313" key="2">
    <source>
        <dbReference type="Proteomes" id="UP000001551"/>
    </source>
</evidence>
<dbReference type="Proteomes" id="UP000001551">
    <property type="component" value="Chromosome"/>
</dbReference>
<name>E6U5P5_ETHHY</name>
<dbReference type="KEGG" id="eha:Ethha_1260"/>
<gene>
    <name evidence="1" type="ordered locus">Ethha_1260</name>
</gene>
<evidence type="ECO:0000313" key="1">
    <source>
        <dbReference type="EMBL" id="ADU26804.1"/>
    </source>
</evidence>